<dbReference type="AlphaFoldDB" id="A0A0F9DU43"/>
<comment type="caution">
    <text evidence="1">The sequence shown here is derived from an EMBL/GenBank/DDBJ whole genome shotgun (WGS) entry which is preliminary data.</text>
</comment>
<name>A0A0F9DU43_9ZZZZ</name>
<protein>
    <submittedName>
        <fullName evidence="1">Uncharacterized protein</fullName>
    </submittedName>
</protein>
<gene>
    <name evidence="1" type="ORF">LCGC14_2155710</name>
</gene>
<sequence length="89" mass="10712">MGEVPEGYQIDRINNNGNYCKENCRWSTRKEQMRNTSRSRMLFYNGKTQCLSAWAEDFNIHERTLHNRIFTLNWSIEKALTTPVQKRRK</sequence>
<dbReference type="EMBL" id="LAZR01027558">
    <property type="protein sequence ID" value="KKL65363.1"/>
    <property type="molecule type" value="Genomic_DNA"/>
</dbReference>
<feature type="non-terminal residue" evidence="1">
    <location>
        <position position="1"/>
    </location>
</feature>
<evidence type="ECO:0000313" key="1">
    <source>
        <dbReference type="EMBL" id="KKL65363.1"/>
    </source>
</evidence>
<reference evidence="1" key="1">
    <citation type="journal article" date="2015" name="Nature">
        <title>Complex archaea that bridge the gap between prokaryotes and eukaryotes.</title>
        <authorList>
            <person name="Spang A."/>
            <person name="Saw J.H."/>
            <person name="Jorgensen S.L."/>
            <person name="Zaremba-Niedzwiedzka K."/>
            <person name="Martijn J."/>
            <person name="Lind A.E."/>
            <person name="van Eijk R."/>
            <person name="Schleper C."/>
            <person name="Guy L."/>
            <person name="Ettema T.J."/>
        </authorList>
    </citation>
    <scope>NUCLEOTIDE SEQUENCE</scope>
</reference>
<proteinExistence type="predicted"/>
<organism evidence="1">
    <name type="scientific">marine sediment metagenome</name>
    <dbReference type="NCBI Taxonomy" id="412755"/>
    <lineage>
        <taxon>unclassified sequences</taxon>
        <taxon>metagenomes</taxon>
        <taxon>ecological metagenomes</taxon>
    </lineage>
</organism>
<accession>A0A0F9DU43</accession>